<evidence type="ECO:0000256" key="4">
    <source>
        <dbReference type="ARBA" id="ARBA00022989"/>
    </source>
</evidence>
<protein>
    <recommendedName>
        <fullName evidence="6">Complex I assembly factor TIMMDC1, mitochondrial</fullName>
    </recommendedName>
    <alternativeName>
        <fullName evidence="7">Translocase of inner mitochondrial membrane domain-containing protein 1</fullName>
    </alternativeName>
</protein>
<reference evidence="9" key="2">
    <citation type="submission" date="2017-10" db="EMBL/GenBank/DDBJ databases">
        <title>Ladona fulva Genome sequencing and assembly.</title>
        <authorList>
            <person name="Murali S."/>
            <person name="Richards S."/>
            <person name="Bandaranaike D."/>
            <person name="Bellair M."/>
            <person name="Blankenburg K."/>
            <person name="Chao H."/>
            <person name="Dinh H."/>
            <person name="Doddapaneni H."/>
            <person name="Dugan-Rocha S."/>
            <person name="Elkadiri S."/>
            <person name="Gnanaolivu R."/>
            <person name="Hernandez B."/>
            <person name="Skinner E."/>
            <person name="Javaid M."/>
            <person name="Lee S."/>
            <person name="Li M."/>
            <person name="Ming W."/>
            <person name="Munidasa M."/>
            <person name="Muniz J."/>
            <person name="Nguyen L."/>
            <person name="Hughes D."/>
            <person name="Osuji N."/>
            <person name="Pu L.-L."/>
            <person name="Puazo M."/>
            <person name="Qu C."/>
            <person name="Quiroz J."/>
            <person name="Raj R."/>
            <person name="Weissenberger G."/>
            <person name="Xin Y."/>
            <person name="Zou X."/>
            <person name="Han Y."/>
            <person name="Worley K."/>
            <person name="Muzny D."/>
            <person name="Gibbs R."/>
        </authorList>
    </citation>
    <scope>NUCLEOTIDE SEQUENCE</scope>
    <source>
        <strain evidence="9">Sampled in the wild</strain>
    </source>
</reference>
<name>A0A8K0P4J7_LADFU</name>
<dbReference type="Proteomes" id="UP000792457">
    <property type="component" value="Unassembled WGS sequence"/>
</dbReference>
<keyword evidence="10" id="KW-1185">Reference proteome</keyword>
<dbReference type="PANTHER" id="PTHR13002">
    <property type="entry name" value="C3ORF1 PROTEIN-RELATED"/>
    <property type="match status" value="1"/>
</dbReference>
<dbReference type="Pfam" id="PF02466">
    <property type="entry name" value="Tim17"/>
    <property type="match status" value="1"/>
</dbReference>
<dbReference type="PANTHER" id="PTHR13002:SF1">
    <property type="entry name" value="COMPLEX I ASSEMBLY FACTOR TIMMDC1, MITOCHONDRIAL"/>
    <property type="match status" value="1"/>
</dbReference>
<evidence type="ECO:0000256" key="8">
    <source>
        <dbReference type="SAM" id="Phobius"/>
    </source>
</evidence>
<sequence length="263" mass="29403">MRLILCGFLPLYRKDPDEVSLTSKTAKEIDEAKKTETGLDRLQRMFTIEYANILTANEFDNLSPELTAVSQTSIMGLFVGALYGGLNRSKVAYLDFMEKNQATAFKSHLDAKKKLQDRVTLGLGKGAFQWGWRLGLFSGTYMLFTTAVATYKGKYGISEHVIAGVVTGGLYKCSLGLRGIAVGSLLGGVLGGFAGISSYGLLKLSGRSMDELLYWRKQWKDERNRKFDDSVFENRFINDDPYVKEYLDKHKSSPLLPKENENS</sequence>
<evidence type="ECO:0000256" key="3">
    <source>
        <dbReference type="ARBA" id="ARBA00022692"/>
    </source>
</evidence>
<evidence type="ECO:0000313" key="10">
    <source>
        <dbReference type="Proteomes" id="UP000792457"/>
    </source>
</evidence>
<evidence type="ECO:0000313" key="9">
    <source>
        <dbReference type="EMBL" id="KAG8232867.1"/>
    </source>
</evidence>
<dbReference type="GO" id="GO:0016020">
    <property type="term" value="C:membrane"/>
    <property type="evidence" value="ECO:0007669"/>
    <property type="project" value="UniProtKB-SubCell"/>
</dbReference>
<dbReference type="OrthoDB" id="5826189at2759"/>
<dbReference type="GO" id="GO:0005739">
    <property type="term" value="C:mitochondrion"/>
    <property type="evidence" value="ECO:0007669"/>
    <property type="project" value="TreeGrafter"/>
</dbReference>
<reference evidence="9" key="1">
    <citation type="submission" date="2013-04" db="EMBL/GenBank/DDBJ databases">
        <authorList>
            <person name="Qu J."/>
            <person name="Murali S.C."/>
            <person name="Bandaranaike D."/>
            <person name="Bellair M."/>
            <person name="Blankenburg K."/>
            <person name="Chao H."/>
            <person name="Dinh H."/>
            <person name="Doddapaneni H."/>
            <person name="Downs B."/>
            <person name="Dugan-Rocha S."/>
            <person name="Elkadiri S."/>
            <person name="Gnanaolivu R.D."/>
            <person name="Hernandez B."/>
            <person name="Javaid M."/>
            <person name="Jayaseelan J.C."/>
            <person name="Lee S."/>
            <person name="Li M."/>
            <person name="Ming W."/>
            <person name="Munidasa M."/>
            <person name="Muniz J."/>
            <person name="Nguyen L."/>
            <person name="Ongeri F."/>
            <person name="Osuji N."/>
            <person name="Pu L.-L."/>
            <person name="Puazo M."/>
            <person name="Qu C."/>
            <person name="Quiroz J."/>
            <person name="Raj R."/>
            <person name="Weissenberger G."/>
            <person name="Xin Y."/>
            <person name="Zou X."/>
            <person name="Han Y."/>
            <person name="Richards S."/>
            <person name="Worley K."/>
            <person name="Muzny D."/>
            <person name="Gibbs R."/>
        </authorList>
    </citation>
    <scope>NUCLEOTIDE SEQUENCE</scope>
    <source>
        <strain evidence="9">Sampled in the wild</strain>
    </source>
</reference>
<dbReference type="InterPro" id="IPR055299">
    <property type="entry name" value="TIMMDC1"/>
</dbReference>
<evidence type="ECO:0000256" key="5">
    <source>
        <dbReference type="ARBA" id="ARBA00023136"/>
    </source>
</evidence>
<evidence type="ECO:0000256" key="2">
    <source>
        <dbReference type="ARBA" id="ARBA00008444"/>
    </source>
</evidence>
<evidence type="ECO:0000256" key="6">
    <source>
        <dbReference type="ARBA" id="ARBA00040778"/>
    </source>
</evidence>
<dbReference type="EMBL" id="KZ308663">
    <property type="protein sequence ID" value="KAG8232867.1"/>
    <property type="molecule type" value="Genomic_DNA"/>
</dbReference>
<keyword evidence="3 8" id="KW-0812">Transmembrane</keyword>
<comment type="caution">
    <text evidence="9">The sequence shown here is derived from an EMBL/GenBank/DDBJ whole genome shotgun (WGS) entry which is preliminary data.</text>
</comment>
<comment type="similarity">
    <text evidence="2">Belongs to the Tim17/Tim22/Tim23 family.</text>
</comment>
<evidence type="ECO:0000256" key="1">
    <source>
        <dbReference type="ARBA" id="ARBA00004141"/>
    </source>
</evidence>
<accession>A0A8K0P4J7</accession>
<dbReference type="GO" id="GO:0032981">
    <property type="term" value="P:mitochondrial respiratory chain complex I assembly"/>
    <property type="evidence" value="ECO:0007669"/>
    <property type="project" value="InterPro"/>
</dbReference>
<proteinExistence type="inferred from homology"/>
<gene>
    <name evidence="9" type="ORF">J437_LFUL012483</name>
</gene>
<evidence type="ECO:0000256" key="7">
    <source>
        <dbReference type="ARBA" id="ARBA00041344"/>
    </source>
</evidence>
<feature type="transmembrane region" description="Helical" evidence="8">
    <location>
        <begin position="180"/>
        <end position="202"/>
    </location>
</feature>
<keyword evidence="4 8" id="KW-1133">Transmembrane helix</keyword>
<keyword evidence="5 8" id="KW-0472">Membrane</keyword>
<comment type="subcellular location">
    <subcellularLocation>
        <location evidence="1">Membrane</location>
        <topology evidence="1">Multi-pass membrane protein</topology>
    </subcellularLocation>
</comment>
<dbReference type="AlphaFoldDB" id="A0A8K0P4J7"/>
<organism evidence="9 10">
    <name type="scientific">Ladona fulva</name>
    <name type="common">Scarce chaser dragonfly</name>
    <name type="synonym">Libellula fulva</name>
    <dbReference type="NCBI Taxonomy" id="123851"/>
    <lineage>
        <taxon>Eukaryota</taxon>
        <taxon>Metazoa</taxon>
        <taxon>Ecdysozoa</taxon>
        <taxon>Arthropoda</taxon>
        <taxon>Hexapoda</taxon>
        <taxon>Insecta</taxon>
        <taxon>Pterygota</taxon>
        <taxon>Palaeoptera</taxon>
        <taxon>Odonata</taxon>
        <taxon>Epiprocta</taxon>
        <taxon>Anisoptera</taxon>
        <taxon>Libelluloidea</taxon>
        <taxon>Libellulidae</taxon>
        <taxon>Ladona</taxon>
    </lineage>
</organism>